<dbReference type="EMBL" id="BJCD01000029">
    <property type="protein sequence ID" value="GDZ92719.1"/>
    <property type="molecule type" value="Genomic_DNA"/>
</dbReference>
<reference evidence="2" key="1">
    <citation type="submission" date="2019-02" db="EMBL/GenBank/DDBJ databases">
        <title>Draft genome sequence of Planktothrix agardhii NIES-905.</title>
        <authorList>
            <person name="Yamaguchi H."/>
            <person name="Suzuki S."/>
            <person name="Kawachi M."/>
        </authorList>
    </citation>
    <scope>NUCLEOTIDE SEQUENCE [LARGE SCALE GENOMIC DNA]</scope>
    <source>
        <strain evidence="2">CCAP 1459/11A</strain>
    </source>
</reference>
<dbReference type="RefSeq" id="WP_158295770.1">
    <property type="nucleotide sequence ID" value="NZ_BJCD01000029.1"/>
</dbReference>
<evidence type="ECO:0000313" key="2">
    <source>
        <dbReference type="Proteomes" id="UP000299794"/>
    </source>
</evidence>
<sequence>MIHQEKAESPFKGLEWTQLFLQQFQQRLRYLVWLNPVPKDRWNHTTAGVVNN</sequence>
<dbReference type="Proteomes" id="UP000299794">
    <property type="component" value="Unassembled WGS sequence"/>
</dbReference>
<gene>
    <name evidence="1" type="ORF">PA905_04160</name>
</gene>
<dbReference type="AlphaFoldDB" id="A0A4V0XU61"/>
<organism evidence="1 2">
    <name type="scientific">Planktothrix agardhii CCAP 1459/11A</name>
    <dbReference type="NCBI Taxonomy" id="282420"/>
    <lineage>
        <taxon>Bacteria</taxon>
        <taxon>Bacillati</taxon>
        <taxon>Cyanobacteriota</taxon>
        <taxon>Cyanophyceae</taxon>
        <taxon>Oscillatoriophycideae</taxon>
        <taxon>Oscillatoriales</taxon>
        <taxon>Microcoleaceae</taxon>
        <taxon>Planktothrix</taxon>
    </lineage>
</organism>
<accession>A0A4V0XU61</accession>
<proteinExistence type="predicted"/>
<evidence type="ECO:0000313" key="1">
    <source>
        <dbReference type="EMBL" id="GDZ92719.1"/>
    </source>
</evidence>
<comment type="caution">
    <text evidence="1">The sequence shown here is derived from an EMBL/GenBank/DDBJ whole genome shotgun (WGS) entry which is preliminary data.</text>
</comment>
<protein>
    <submittedName>
        <fullName evidence="1">Uncharacterized protein</fullName>
    </submittedName>
</protein>
<name>A0A4V0XU61_PLAAG</name>